<dbReference type="GO" id="GO:0006355">
    <property type="term" value="P:regulation of DNA-templated transcription"/>
    <property type="evidence" value="ECO:0007669"/>
    <property type="project" value="InterPro"/>
</dbReference>
<dbReference type="Gene3D" id="2.30.30.1020">
    <property type="entry name" value="CCR4-NOT complex subunit 2/3/5, C-terminal domain"/>
    <property type="match status" value="1"/>
</dbReference>
<feature type="compositionally biased region" description="Low complexity" evidence="4">
    <location>
        <begin position="29"/>
        <end position="44"/>
    </location>
</feature>
<keyword evidence="2" id="KW-0805">Transcription regulation</keyword>
<organism evidence="6">
    <name type="scientific">Alexandrium catenella</name>
    <name type="common">Red tide dinoflagellate</name>
    <name type="synonym">Gonyaulax catenella</name>
    <dbReference type="NCBI Taxonomy" id="2925"/>
    <lineage>
        <taxon>Eukaryota</taxon>
        <taxon>Sar</taxon>
        <taxon>Alveolata</taxon>
        <taxon>Dinophyceae</taxon>
        <taxon>Gonyaulacales</taxon>
        <taxon>Pyrocystaceae</taxon>
        <taxon>Alexandrium</taxon>
    </lineage>
</organism>
<reference evidence="6" key="1">
    <citation type="submission" date="2021-01" db="EMBL/GenBank/DDBJ databases">
        <authorList>
            <person name="Corre E."/>
            <person name="Pelletier E."/>
            <person name="Niang G."/>
            <person name="Scheremetjew M."/>
            <person name="Finn R."/>
            <person name="Kale V."/>
            <person name="Holt S."/>
            <person name="Cochrane G."/>
            <person name="Meng A."/>
            <person name="Brown T."/>
            <person name="Cohen L."/>
        </authorList>
    </citation>
    <scope>NUCLEOTIDE SEQUENCE</scope>
    <source>
        <strain evidence="6">OF101</strain>
    </source>
</reference>
<dbReference type="EMBL" id="HBGE01076489">
    <property type="protein sequence ID" value="CAD9169010.1"/>
    <property type="molecule type" value="Transcribed_RNA"/>
</dbReference>
<feature type="compositionally biased region" description="Low complexity" evidence="4">
    <location>
        <begin position="54"/>
        <end position="63"/>
    </location>
</feature>
<dbReference type="InterPro" id="IPR007282">
    <property type="entry name" value="NOT2/3/5_C"/>
</dbReference>
<dbReference type="InterPro" id="IPR038635">
    <property type="entry name" value="CCR4-NOT_su2/3/5_C_sf"/>
</dbReference>
<comment type="similarity">
    <text evidence="1">Belongs to the CNOT2/3/5 family.</text>
</comment>
<feature type="domain" description="NOT2/NOT3/NOT5 C-terminal" evidence="5">
    <location>
        <begin position="109"/>
        <end position="237"/>
    </location>
</feature>
<feature type="region of interest" description="Disordered" evidence="4">
    <location>
        <begin position="109"/>
        <end position="128"/>
    </location>
</feature>
<evidence type="ECO:0000256" key="1">
    <source>
        <dbReference type="ARBA" id="ARBA00007682"/>
    </source>
</evidence>
<feature type="region of interest" description="Disordered" evidence="4">
    <location>
        <begin position="1"/>
        <end position="92"/>
    </location>
</feature>
<dbReference type="InterPro" id="IPR040168">
    <property type="entry name" value="Not2/3/5"/>
</dbReference>
<feature type="compositionally biased region" description="Polar residues" evidence="4">
    <location>
        <begin position="1"/>
        <end position="17"/>
    </location>
</feature>
<dbReference type="PANTHER" id="PTHR23326">
    <property type="entry name" value="CCR4 NOT-RELATED"/>
    <property type="match status" value="1"/>
</dbReference>
<proteinExistence type="inferred from homology"/>
<dbReference type="GO" id="GO:0030015">
    <property type="term" value="C:CCR4-NOT core complex"/>
    <property type="evidence" value="ECO:0007669"/>
    <property type="project" value="InterPro"/>
</dbReference>
<evidence type="ECO:0000256" key="4">
    <source>
        <dbReference type="SAM" id="MobiDB-lite"/>
    </source>
</evidence>
<evidence type="ECO:0000256" key="3">
    <source>
        <dbReference type="ARBA" id="ARBA00023163"/>
    </source>
</evidence>
<dbReference type="Pfam" id="PF04153">
    <property type="entry name" value="NOT2_3_5_C"/>
    <property type="match status" value="1"/>
</dbReference>
<accession>A0A7S1WHQ0</accession>
<evidence type="ECO:0000259" key="5">
    <source>
        <dbReference type="Pfam" id="PF04153"/>
    </source>
</evidence>
<evidence type="ECO:0000313" key="6">
    <source>
        <dbReference type="EMBL" id="CAD9169010.1"/>
    </source>
</evidence>
<sequence>MGVASSSESPYTASEVQDFTLAPQRLPSAFQTAPAPAATFEPGGSLPPPPPAPCVVSRPAVSSGGACSSGLGVRPSEPSGLSTTPEARGQMSPRRVDALELLAASHRHLPAPSDGRRNRKYAPRNPYVHTDQNGIAAYPMQPTTGYEDPAMFKKYDLDTLFFIFYYQQGSYQQHLAAKELKQLSWRYHTKYLTWFQRHEEPRMTASDFERGAYVYFDHDSGWCQRIKSDFTFEYQFLEDEPM</sequence>
<protein>
    <recommendedName>
        <fullName evidence="5">NOT2/NOT3/NOT5 C-terminal domain-containing protein</fullName>
    </recommendedName>
</protein>
<gene>
    <name evidence="6" type="ORF">ACAT0790_LOCUS45778</name>
</gene>
<evidence type="ECO:0000256" key="2">
    <source>
        <dbReference type="ARBA" id="ARBA00023015"/>
    </source>
</evidence>
<dbReference type="AlphaFoldDB" id="A0A7S1WHQ0"/>
<keyword evidence="3" id="KW-0804">Transcription</keyword>
<name>A0A7S1WHQ0_ALECA</name>